<feature type="signal peptide" evidence="1">
    <location>
        <begin position="1"/>
        <end position="23"/>
    </location>
</feature>
<name>A0A238Y8R9_9FLAO</name>
<feature type="chain" id="PRO_5012624645" evidence="1">
    <location>
        <begin position="24"/>
        <end position="146"/>
    </location>
</feature>
<protein>
    <submittedName>
        <fullName evidence="2">Uncharacterized conserved protein, DUF2141 family</fullName>
    </submittedName>
</protein>
<dbReference type="InterPro" id="IPR018673">
    <property type="entry name" value="DUF2141"/>
</dbReference>
<dbReference type="Proteomes" id="UP000198384">
    <property type="component" value="Unassembled WGS sequence"/>
</dbReference>
<dbReference type="RefSeq" id="WP_089382322.1">
    <property type="nucleotide sequence ID" value="NZ_FZNT01000008.1"/>
</dbReference>
<dbReference type="AlphaFoldDB" id="A0A238Y8R9"/>
<dbReference type="Pfam" id="PF09912">
    <property type="entry name" value="DUF2141"/>
    <property type="match status" value="1"/>
</dbReference>
<evidence type="ECO:0000313" key="3">
    <source>
        <dbReference type="Proteomes" id="UP000198384"/>
    </source>
</evidence>
<accession>A0A238Y8R9</accession>
<keyword evidence="1" id="KW-0732">Signal</keyword>
<gene>
    <name evidence="2" type="ORF">SAMN06265371_108118</name>
</gene>
<evidence type="ECO:0000313" key="2">
    <source>
        <dbReference type="EMBL" id="SNR67238.1"/>
    </source>
</evidence>
<reference evidence="2 3" key="1">
    <citation type="submission" date="2017-06" db="EMBL/GenBank/DDBJ databases">
        <authorList>
            <person name="Kim H.J."/>
            <person name="Triplett B.A."/>
        </authorList>
    </citation>
    <scope>NUCLEOTIDE SEQUENCE [LARGE SCALE GENOMIC DNA]</scope>
    <source>
        <strain evidence="2 3">DSM 29150</strain>
    </source>
</reference>
<organism evidence="2 3">
    <name type="scientific">Lutibacter agarilyticus</name>
    <dbReference type="NCBI Taxonomy" id="1109740"/>
    <lineage>
        <taxon>Bacteria</taxon>
        <taxon>Pseudomonadati</taxon>
        <taxon>Bacteroidota</taxon>
        <taxon>Flavobacteriia</taxon>
        <taxon>Flavobacteriales</taxon>
        <taxon>Flavobacteriaceae</taxon>
        <taxon>Lutibacter</taxon>
    </lineage>
</organism>
<dbReference type="EMBL" id="FZNT01000008">
    <property type="protein sequence ID" value="SNR67238.1"/>
    <property type="molecule type" value="Genomic_DNA"/>
</dbReference>
<proteinExistence type="predicted"/>
<keyword evidence="3" id="KW-1185">Reference proteome</keyword>
<sequence length="146" mass="16790">MNFNKILLFTTVIILISINNTNAQETCNLKVIVNGLKNSQGQIMISINQGAVGWPEENFYEQRFIAEFNAPTHIIYFENLPYGNYAIGLLHDENVNGEMNKNFIGIPKEGFAFSRNYKVMFRAPKYEEANFEVNASKKTIIIHMQY</sequence>
<dbReference type="OrthoDB" id="9788332at2"/>
<evidence type="ECO:0000256" key="1">
    <source>
        <dbReference type="SAM" id="SignalP"/>
    </source>
</evidence>